<evidence type="ECO:0000313" key="3">
    <source>
        <dbReference type="Proteomes" id="UP000284651"/>
    </source>
</evidence>
<organism evidence="2 3">
    <name type="scientific">Holdemanella biformis</name>
    <dbReference type="NCBI Taxonomy" id="1735"/>
    <lineage>
        <taxon>Bacteria</taxon>
        <taxon>Bacillati</taxon>
        <taxon>Bacillota</taxon>
        <taxon>Erysipelotrichia</taxon>
        <taxon>Erysipelotrichales</taxon>
        <taxon>Erysipelotrichaceae</taxon>
        <taxon>Holdemanella</taxon>
    </lineage>
</organism>
<gene>
    <name evidence="2" type="ORF">DWV56_11715</name>
</gene>
<dbReference type="GO" id="GO:0004803">
    <property type="term" value="F:transposase activity"/>
    <property type="evidence" value="ECO:0007669"/>
    <property type="project" value="InterPro"/>
</dbReference>
<dbReference type="AlphaFoldDB" id="A0A413CQC4"/>
<dbReference type="InterPro" id="IPR007069">
    <property type="entry name" value="Transposase_32"/>
</dbReference>
<dbReference type="EMBL" id="QSAT01000057">
    <property type="protein sequence ID" value="RGW71945.1"/>
    <property type="molecule type" value="Genomic_DNA"/>
</dbReference>
<dbReference type="Pfam" id="PF04986">
    <property type="entry name" value="Y2_Tnp"/>
    <property type="match status" value="1"/>
</dbReference>
<feature type="domain" description="Transposase IS801/IS1294" evidence="1">
    <location>
        <begin position="5"/>
        <end position="70"/>
    </location>
</feature>
<dbReference type="GO" id="GO:0003677">
    <property type="term" value="F:DNA binding"/>
    <property type="evidence" value="ECO:0007669"/>
    <property type="project" value="InterPro"/>
</dbReference>
<evidence type="ECO:0000259" key="1">
    <source>
        <dbReference type="Pfam" id="PF04986"/>
    </source>
</evidence>
<accession>A0A413CQC4</accession>
<dbReference type="GO" id="GO:0006313">
    <property type="term" value="P:DNA transposition"/>
    <property type="evidence" value="ECO:0007669"/>
    <property type="project" value="InterPro"/>
</dbReference>
<protein>
    <submittedName>
        <fullName evidence="2">Transposase</fullName>
    </submittedName>
</protein>
<proteinExistence type="predicted"/>
<name>A0A413CQC4_9FIRM</name>
<evidence type="ECO:0000313" key="2">
    <source>
        <dbReference type="EMBL" id="RGW71945.1"/>
    </source>
</evidence>
<reference evidence="2 3" key="1">
    <citation type="submission" date="2018-08" db="EMBL/GenBank/DDBJ databases">
        <title>A genome reference for cultivated species of the human gut microbiota.</title>
        <authorList>
            <person name="Zou Y."/>
            <person name="Xue W."/>
            <person name="Luo G."/>
        </authorList>
    </citation>
    <scope>NUCLEOTIDE SEQUENCE [LARGE SCALE GENOMIC DNA]</scope>
    <source>
        <strain evidence="2 3">AF10-31</strain>
    </source>
</reference>
<dbReference type="Proteomes" id="UP000284651">
    <property type="component" value="Unassembled WGS sequence"/>
</dbReference>
<sequence>MQPDPMAENRITEYNKESNTVSWFYNDHKDEKRYDVTDNAINFINHLIIHIPDYHFLTTRYYGFYANASKKTLDKFHALLGIKKNKNYSRETRTKTLKNRLNKFIYRTHLIDSFNLRPNPM</sequence>
<comment type="caution">
    <text evidence="2">The sequence shown here is derived from an EMBL/GenBank/DDBJ whole genome shotgun (WGS) entry which is preliminary data.</text>
</comment>